<comment type="caution">
    <text evidence="4">The sequence shown here is derived from an EMBL/GenBank/DDBJ whole genome shotgun (WGS) entry which is preliminary data.</text>
</comment>
<dbReference type="OrthoDB" id="5405561at2759"/>
<dbReference type="PRINTS" id="PR00086">
    <property type="entry name" value="LLDHDRGNASE"/>
</dbReference>
<sequence length="203" mass="22434">MATVQELLMKKVSDEEMPAPSKVTIVGVGQVGMACAYSIMQQGICREIALIDMVEDKLKGEMLDLQHCQRFVKNVSILASTDYAVTAKSNLCIVTAGSRQKEGESRRDLVQRNVNIFKSIIPQLVKYSPDTILMIVSNPVDILTYVAWKISGLPHERVIGSGTNLDTARFHFLISEKLNIAPNNVHGWIIGNMETLVCPYGVV</sequence>
<feature type="domain" description="Lactate/malate dehydrogenase N-terminal" evidence="3">
    <location>
        <begin position="22"/>
        <end position="160"/>
    </location>
</feature>
<keyword evidence="2" id="KW-0520">NAD</keyword>
<evidence type="ECO:0000313" key="4">
    <source>
        <dbReference type="EMBL" id="KAJ7327356.1"/>
    </source>
</evidence>
<evidence type="ECO:0000259" key="3">
    <source>
        <dbReference type="Pfam" id="PF00056"/>
    </source>
</evidence>
<dbReference type="Pfam" id="PF00056">
    <property type="entry name" value="Ldh_1_N"/>
    <property type="match status" value="1"/>
</dbReference>
<gene>
    <name evidence="4" type="primary">LDH1</name>
    <name evidence="4" type="ORF">OS493_027046</name>
</gene>
<dbReference type="Gene3D" id="3.90.110.10">
    <property type="entry name" value="Lactate dehydrogenase/glycoside hydrolase, family 4, C-terminal"/>
    <property type="match status" value="1"/>
</dbReference>
<dbReference type="GO" id="GO:0004459">
    <property type="term" value="F:L-lactate dehydrogenase (NAD+) activity"/>
    <property type="evidence" value="ECO:0007669"/>
    <property type="project" value="UniProtKB-EC"/>
</dbReference>
<dbReference type="InterPro" id="IPR001557">
    <property type="entry name" value="L-lactate/malate_DH"/>
</dbReference>
<dbReference type="InterPro" id="IPR036291">
    <property type="entry name" value="NAD(P)-bd_dom_sf"/>
</dbReference>
<dbReference type="Gene3D" id="3.40.50.720">
    <property type="entry name" value="NAD(P)-binding Rossmann-like Domain"/>
    <property type="match status" value="1"/>
</dbReference>
<dbReference type="Proteomes" id="UP001163046">
    <property type="component" value="Unassembled WGS sequence"/>
</dbReference>
<protein>
    <submittedName>
        <fullName evidence="4">L-lactate dehydrogenase A chain</fullName>
        <ecNumber evidence="4">1.1.1.27</ecNumber>
    </submittedName>
</protein>
<keyword evidence="5" id="KW-1185">Reference proteome</keyword>
<dbReference type="SUPFAM" id="SSF51735">
    <property type="entry name" value="NAD(P)-binding Rossmann-fold domains"/>
    <property type="match status" value="1"/>
</dbReference>
<dbReference type="PANTHER" id="PTHR43128">
    <property type="entry name" value="L-2-HYDROXYCARBOXYLATE DEHYDROGENASE (NAD(P)(+))"/>
    <property type="match status" value="1"/>
</dbReference>
<dbReference type="EC" id="1.1.1.27" evidence="4"/>
<dbReference type="FunFam" id="3.40.50.720:FF:000018">
    <property type="entry name" value="Malate dehydrogenase"/>
    <property type="match status" value="1"/>
</dbReference>
<accession>A0A9X0CEY5</accession>
<dbReference type="EMBL" id="MU827801">
    <property type="protein sequence ID" value="KAJ7327356.1"/>
    <property type="molecule type" value="Genomic_DNA"/>
</dbReference>
<proteinExistence type="predicted"/>
<organism evidence="4 5">
    <name type="scientific">Desmophyllum pertusum</name>
    <dbReference type="NCBI Taxonomy" id="174260"/>
    <lineage>
        <taxon>Eukaryota</taxon>
        <taxon>Metazoa</taxon>
        <taxon>Cnidaria</taxon>
        <taxon>Anthozoa</taxon>
        <taxon>Hexacorallia</taxon>
        <taxon>Scleractinia</taxon>
        <taxon>Caryophylliina</taxon>
        <taxon>Caryophylliidae</taxon>
        <taxon>Desmophyllum</taxon>
    </lineage>
</organism>
<keyword evidence="1 4" id="KW-0560">Oxidoreductase</keyword>
<dbReference type="InterPro" id="IPR001236">
    <property type="entry name" value="Lactate/malate_DH_N"/>
</dbReference>
<dbReference type="GO" id="GO:0006089">
    <property type="term" value="P:lactate metabolic process"/>
    <property type="evidence" value="ECO:0007669"/>
    <property type="project" value="TreeGrafter"/>
</dbReference>
<dbReference type="InterPro" id="IPR015955">
    <property type="entry name" value="Lactate_DH/Glyco_Ohase_4_C"/>
</dbReference>
<evidence type="ECO:0000256" key="1">
    <source>
        <dbReference type="ARBA" id="ARBA00023002"/>
    </source>
</evidence>
<reference evidence="4" key="1">
    <citation type="submission" date="2023-01" db="EMBL/GenBank/DDBJ databases">
        <title>Genome assembly of the deep-sea coral Lophelia pertusa.</title>
        <authorList>
            <person name="Herrera S."/>
            <person name="Cordes E."/>
        </authorList>
    </citation>
    <scope>NUCLEOTIDE SEQUENCE</scope>
    <source>
        <strain evidence="4">USNM1676648</strain>
        <tissue evidence="4">Polyp</tissue>
    </source>
</reference>
<evidence type="ECO:0000313" key="5">
    <source>
        <dbReference type="Proteomes" id="UP001163046"/>
    </source>
</evidence>
<evidence type="ECO:0000256" key="2">
    <source>
        <dbReference type="ARBA" id="ARBA00023027"/>
    </source>
</evidence>
<dbReference type="SUPFAM" id="SSF56327">
    <property type="entry name" value="LDH C-terminal domain-like"/>
    <property type="match status" value="1"/>
</dbReference>
<dbReference type="PANTHER" id="PTHR43128:SF16">
    <property type="entry name" value="L-LACTATE DEHYDROGENASE"/>
    <property type="match status" value="1"/>
</dbReference>
<name>A0A9X0CEY5_9CNID</name>
<dbReference type="AlphaFoldDB" id="A0A9X0CEY5"/>